<dbReference type="RefSeq" id="WP_145188711.1">
    <property type="nucleotide sequence ID" value="NZ_CP036290.1"/>
</dbReference>
<dbReference type="Gene3D" id="3.40.190.10">
    <property type="entry name" value="Periplasmic binding protein-like II"/>
    <property type="match status" value="2"/>
</dbReference>
<comment type="subcellular location">
    <subcellularLocation>
        <location evidence="1">Periplasm</location>
    </subcellularLocation>
</comment>
<evidence type="ECO:0000256" key="1">
    <source>
        <dbReference type="ARBA" id="ARBA00004418"/>
    </source>
</evidence>
<proteinExistence type="inferred from homology"/>
<evidence type="ECO:0000313" key="3">
    <source>
        <dbReference type="EMBL" id="QDU85414.1"/>
    </source>
</evidence>
<name>A0A518D1R4_9BACT</name>
<dbReference type="AlphaFoldDB" id="A0A518D1R4"/>
<dbReference type="OrthoDB" id="9795467at2"/>
<protein>
    <submittedName>
        <fullName evidence="3">Bacterial extracellular solute-binding protein</fullName>
    </submittedName>
</protein>
<dbReference type="SUPFAM" id="SSF53850">
    <property type="entry name" value="Periplasmic binding protein-like II"/>
    <property type="match status" value="1"/>
</dbReference>
<dbReference type="InterPro" id="IPR050490">
    <property type="entry name" value="Bact_solute-bd_prot1"/>
</dbReference>
<evidence type="ECO:0000256" key="2">
    <source>
        <dbReference type="ARBA" id="ARBA00008520"/>
    </source>
</evidence>
<sequence>MLISRRNLGIGLGAVAAGYALWPRRARWEQDVPAGRVALRYWEKWTGEEGAAMQRVVDRFNASQDRIFVVRLPVAETYSKAMVAIGGGDPPDLVGLFSWNVPYFAQSGALLPLDGLDQAAYPRAIWELLCHEGRAWVGVNTCYSLALYSNRAHLAEVGADPERPPRTLTELDAVAERLVRRDARGRLERAGFLQAVPNWWPYLWPLATGGRLFDDATHRVTCDTDACVAAYEWVSATAQRHGRLDSQGFARGFDRSNLSAADPFLSGQVSMIVQGPWMANVARSKAPDVDYVVSPMPVAESVYDPERPQGLLEADVIGIPRGCPHPEEALEFLAFTQRPDVQAQLCSDHCKPSPLVERPADFEANHPNPYVDVHERIVRSPAAAVLPRHRAWKSYSDLLVPAFERIWTGADPRTELAGVAARAQGLVDRSDAAHRAREARG</sequence>
<gene>
    <name evidence="3" type="ORF">Pla163_25430</name>
</gene>
<dbReference type="PANTHER" id="PTHR43649:SF30">
    <property type="entry name" value="ABC TRANSPORTER SUBSTRATE-BINDING PROTEIN"/>
    <property type="match status" value="1"/>
</dbReference>
<dbReference type="PANTHER" id="PTHR43649">
    <property type="entry name" value="ARABINOSE-BINDING PROTEIN-RELATED"/>
    <property type="match status" value="1"/>
</dbReference>
<comment type="similarity">
    <text evidence="2">Belongs to the bacterial solute-binding protein 1 family.</text>
</comment>
<dbReference type="GO" id="GO:0042597">
    <property type="term" value="C:periplasmic space"/>
    <property type="evidence" value="ECO:0007669"/>
    <property type="project" value="UniProtKB-SubCell"/>
</dbReference>
<dbReference type="Pfam" id="PF01547">
    <property type="entry name" value="SBP_bac_1"/>
    <property type="match status" value="1"/>
</dbReference>
<organism evidence="3 4">
    <name type="scientific">Rohdeia mirabilis</name>
    <dbReference type="NCBI Taxonomy" id="2528008"/>
    <lineage>
        <taxon>Bacteria</taxon>
        <taxon>Pseudomonadati</taxon>
        <taxon>Planctomycetota</taxon>
        <taxon>Planctomycetia</taxon>
        <taxon>Planctomycetia incertae sedis</taxon>
        <taxon>Rohdeia</taxon>
    </lineage>
</organism>
<dbReference type="EMBL" id="CP036290">
    <property type="protein sequence ID" value="QDU85414.1"/>
    <property type="molecule type" value="Genomic_DNA"/>
</dbReference>
<reference evidence="3 4" key="1">
    <citation type="submission" date="2019-02" db="EMBL/GenBank/DDBJ databases">
        <title>Deep-cultivation of Planctomycetes and their phenomic and genomic characterization uncovers novel biology.</title>
        <authorList>
            <person name="Wiegand S."/>
            <person name="Jogler M."/>
            <person name="Boedeker C."/>
            <person name="Pinto D."/>
            <person name="Vollmers J."/>
            <person name="Rivas-Marin E."/>
            <person name="Kohn T."/>
            <person name="Peeters S.H."/>
            <person name="Heuer A."/>
            <person name="Rast P."/>
            <person name="Oberbeckmann S."/>
            <person name="Bunk B."/>
            <person name="Jeske O."/>
            <person name="Meyerdierks A."/>
            <person name="Storesund J.E."/>
            <person name="Kallscheuer N."/>
            <person name="Luecker S."/>
            <person name="Lage O.M."/>
            <person name="Pohl T."/>
            <person name="Merkel B.J."/>
            <person name="Hornburger P."/>
            <person name="Mueller R.-W."/>
            <person name="Bruemmer F."/>
            <person name="Labrenz M."/>
            <person name="Spormann A.M."/>
            <person name="Op den Camp H."/>
            <person name="Overmann J."/>
            <person name="Amann R."/>
            <person name="Jetten M.S.M."/>
            <person name="Mascher T."/>
            <person name="Medema M.H."/>
            <person name="Devos D.P."/>
            <person name="Kaster A.-K."/>
            <person name="Ovreas L."/>
            <person name="Rohde M."/>
            <person name="Galperin M.Y."/>
            <person name="Jogler C."/>
        </authorList>
    </citation>
    <scope>NUCLEOTIDE SEQUENCE [LARGE SCALE GENOMIC DNA]</scope>
    <source>
        <strain evidence="3 4">Pla163</strain>
    </source>
</reference>
<dbReference type="Proteomes" id="UP000319342">
    <property type="component" value="Chromosome"/>
</dbReference>
<keyword evidence="4" id="KW-1185">Reference proteome</keyword>
<accession>A0A518D1R4</accession>
<evidence type="ECO:0000313" key="4">
    <source>
        <dbReference type="Proteomes" id="UP000319342"/>
    </source>
</evidence>
<dbReference type="InterPro" id="IPR006059">
    <property type="entry name" value="SBP"/>
</dbReference>